<keyword evidence="2" id="KW-0812">Transmembrane</keyword>
<accession>A0ABQ6JTZ9</accession>
<feature type="transmembrane region" description="Helical" evidence="2">
    <location>
        <begin position="101"/>
        <end position="121"/>
    </location>
</feature>
<evidence type="ECO:0000256" key="1">
    <source>
        <dbReference type="SAM" id="MobiDB-lite"/>
    </source>
</evidence>
<evidence type="ECO:0000313" key="4">
    <source>
        <dbReference type="EMBL" id="GMA90789.1"/>
    </source>
</evidence>
<evidence type="ECO:0000259" key="3">
    <source>
        <dbReference type="Pfam" id="PF13845"/>
    </source>
</evidence>
<protein>
    <recommendedName>
        <fullName evidence="3">Septum formation-related domain-containing protein</fullName>
    </recommendedName>
</protein>
<organism evidence="4 5">
    <name type="scientific">Homoserinibacter gongjuensis</name>
    <dbReference type="NCBI Taxonomy" id="1162968"/>
    <lineage>
        <taxon>Bacteria</taxon>
        <taxon>Bacillati</taxon>
        <taxon>Actinomycetota</taxon>
        <taxon>Actinomycetes</taxon>
        <taxon>Micrococcales</taxon>
        <taxon>Microbacteriaceae</taxon>
        <taxon>Homoserinibacter</taxon>
    </lineage>
</organism>
<name>A0ABQ6JTZ9_9MICO</name>
<sequence>MMDAVPAPAEPAATQPPASQPEPTEPLVASELAATELLGASAIAQDSGTTSALESLFGEENFRDYEAEPGSSQAPFARARTPEAVPEAAPHRGEISRAQKVLLGVAGGVVALLALVALFLLGTRLPDLIGPAAAPLPSTSPSPSPSPSATALPVGPVEPGVWAWDELLGGECLADFDDPWAEEFTVVDCAEPHPAQLVYRGVFPPSAEGVTDDPFPGTEALQGQLALLCSAPGVLDLAAAGQYTDVQFLGSYPATSEQWDAGDRSYYCFVNRSSGEPLTGSLAVPPPAPAEGEATG</sequence>
<feature type="region of interest" description="Disordered" evidence="1">
    <location>
        <begin position="1"/>
        <end position="27"/>
    </location>
</feature>
<dbReference type="Proteomes" id="UP001157069">
    <property type="component" value="Unassembled WGS sequence"/>
</dbReference>
<proteinExistence type="predicted"/>
<keyword evidence="5" id="KW-1185">Reference proteome</keyword>
<keyword evidence="2" id="KW-1133">Transmembrane helix</keyword>
<dbReference type="EMBL" id="BSVA01000001">
    <property type="protein sequence ID" value="GMA90789.1"/>
    <property type="molecule type" value="Genomic_DNA"/>
</dbReference>
<evidence type="ECO:0000256" key="2">
    <source>
        <dbReference type="SAM" id="Phobius"/>
    </source>
</evidence>
<dbReference type="Pfam" id="PF13845">
    <property type="entry name" value="Septum_form"/>
    <property type="match status" value="1"/>
</dbReference>
<comment type="caution">
    <text evidence="4">The sequence shown here is derived from an EMBL/GenBank/DDBJ whole genome shotgun (WGS) entry which is preliminary data.</text>
</comment>
<evidence type="ECO:0000313" key="5">
    <source>
        <dbReference type="Proteomes" id="UP001157069"/>
    </source>
</evidence>
<reference evidence="5" key="1">
    <citation type="journal article" date="2019" name="Int. J. Syst. Evol. Microbiol.">
        <title>The Global Catalogue of Microorganisms (GCM) 10K type strain sequencing project: providing services to taxonomists for standard genome sequencing and annotation.</title>
        <authorList>
            <consortium name="The Broad Institute Genomics Platform"/>
            <consortium name="The Broad Institute Genome Sequencing Center for Infectious Disease"/>
            <person name="Wu L."/>
            <person name="Ma J."/>
        </authorList>
    </citation>
    <scope>NUCLEOTIDE SEQUENCE [LARGE SCALE GENOMIC DNA]</scope>
    <source>
        <strain evidence="5">NBRC 108755</strain>
    </source>
</reference>
<gene>
    <name evidence="4" type="ORF">GCM10025869_13180</name>
</gene>
<feature type="domain" description="Septum formation-related" evidence="3">
    <location>
        <begin position="170"/>
        <end position="273"/>
    </location>
</feature>
<keyword evidence="2" id="KW-0472">Membrane</keyword>
<dbReference type="InterPro" id="IPR026004">
    <property type="entry name" value="Septum_form"/>
</dbReference>
<feature type="compositionally biased region" description="Low complexity" evidence="1">
    <location>
        <begin position="1"/>
        <end position="17"/>
    </location>
</feature>